<reference evidence="7 8" key="1">
    <citation type="submission" date="2024-03" db="EMBL/GenBank/DDBJ databases">
        <title>Adaptation during the transition from Ophiocordyceps entomopathogen to insect associate is accompanied by gene loss and intensified selection.</title>
        <authorList>
            <person name="Ward C.M."/>
            <person name="Onetto C.A."/>
            <person name="Borneman A.R."/>
        </authorList>
    </citation>
    <scope>NUCLEOTIDE SEQUENCE [LARGE SCALE GENOMIC DNA]</scope>
    <source>
        <strain evidence="7">AWRI1</strain>
        <tissue evidence="7">Single Adult Female</tissue>
    </source>
</reference>
<dbReference type="GO" id="GO:0005096">
    <property type="term" value="F:GTPase activator activity"/>
    <property type="evidence" value="ECO:0007669"/>
    <property type="project" value="UniProtKB-UniRule"/>
</dbReference>
<dbReference type="FunFam" id="1.10.405.10:FF:000003">
    <property type="entry name" value="Rab proteins geranylgeranyltransferase component A"/>
    <property type="match status" value="1"/>
</dbReference>
<dbReference type="InterPro" id="IPR036188">
    <property type="entry name" value="FAD/NAD-bd_sf"/>
</dbReference>
<evidence type="ECO:0000256" key="1">
    <source>
        <dbReference type="ARBA" id="ARBA00004514"/>
    </source>
</evidence>
<dbReference type="SUPFAM" id="SSF51905">
    <property type="entry name" value="FAD/NAD(P)-binding domain"/>
    <property type="match status" value="1"/>
</dbReference>
<comment type="subcellular location">
    <subcellularLocation>
        <location evidence="1">Cytoplasm</location>
        <location evidence="1">Cytosol</location>
    </subcellularLocation>
</comment>
<dbReference type="GO" id="GO:0005634">
    <property type="term" value="C:nucleus"/>
    <property type="evidence" value="ECO:0007669"/>
    <property type="project" value="TreeGrafter"/>
</dbReference>
<evidence type="ECO:0000256" key="4">
    <source>
        <dbReference type="ARBA" id="ARBA00022490"/>
    </source>
</evidence>
<keyword evidence="3 5" id="KW-0343">GTPase activation</keyword>
<organism evidence="7 8">
    <name type="scientific">Parthenolecanium corni</name>
    <dbReference type="NCBI Taxonomy" id="536013"/>
    <lineage>
        <taxon>Eukaryota</taxon>
        <taxon>Metazoa</taxon>
        <taxon>Ecdysozoa</taxon>
        <taxon>Arthropoda</taxon>
        <taxon>Hexapoda</taxon>
        <taxon>Insecta</taxon>
        <taxon>Pterygota</taxon>
        <taxon>Neoptera</taxon>
        <taxon>Paraneoptera</taxon>
        <taxon>Hemiptera</taxon>
        <taxon>Sternorrhyncha</taxon>
        <taxon>Coccoidea</taxon>
        <taxon>Coccidae</taxon>
        <taxon>Parthenolecanium</taxon>
    </lineage>
</organism>
<dbReference type="Gene3D" id="3.30.519.10">
    <property type="entry name" value="Guanine Nucleotide Dissociation Inhibitor, domain 2"/>
    <property type="match status" value="1"/>
</dbReference>
<comment type="function">
    <text evidence="5">Substrate-binding subunit (component A) of the Rab geranylgeranyltransferase (GGTase) complex. Binds unprenylated Rab proteins and presents the substrate peptide to the catalytic component B. The component A is thought to be regenerated by transferring its prenylated Rab back to the donor membrane.</text>
</comment>
<dbReference type="SUPFAM" id="SSF54373">
    <property type="entry name" value="FAD-linked reductases, C-terminal domain"/>
    <property type="match status" value="1"/>
</dbReference>
<evidence type="ECO:0000256" key="6">
    <source>
        <dbReference type="SAM" id="MobiDB-lite"/>
    </source>
</evidence>
<dbReference type="Pfam" id="PF00996">
    <property type="entry name" value="GDI"/>
    <property type="match status" value="2"/>
</dbReference>
<evidence type="ECO:0000313" key="8">
    <source>
        <dbReference type="Proteomes" id="UP001367676"/>
    </source>
</evidence>
<keyword evidence="4 5" id="KW-0963">Cytoplasm</keyword>
<accession>A0AAN9TQH3</accession>
<dbReference type="FunFam" id="3.50.50.60:FF:000108">
    <property type="entry name" value="Rab proteins geranylgeranyltransferase component A"/>
    <property type="match status" value="1"/>
</dbReference>
<gene>
    <name evidence="7" type="ORF">V9T40_009478</name>
</gene>
<evidence type="ECO:0000256" key="2">
    <source>
        <dbReference type="ARBA" id="ARBA00005593"/>
    </source>
</evidence>
<sequence length="543" mass="60869">MEDDLPSEHDVIVIGTGMTESIIAAAASRIGKNVLHLDRNDYYGGLWASFNFEGFQKWVEECRTLKTPSDSVSKNKDLLKDNEILVSCGDQFSTVSNIQEQWHIPDFASAGDNQLSEVKEKDNNWDRSKVKDLSRKFNIDLAPKLLFSRGSLVDLLISSNIARYAEFRCVTRILTWFHDKLETVPCSRADVFSTKDVSVVEKRLLMQLLQLCAEYKPEGNEFKGFENKTFVDYLKSKDLTDSIMHYVLYAIAMGSENTPCMVGVEKAQKFLSSLGRYGNTPFLWPMYGSGELPQCFCRLCAVFGGVYHLKRSNNDIIISKEGDEAVCDGIISDGQRLKARHLVLSVPDAPKTFLQKTTATGISRGIFITNGSILPSEKESLTLLQFPVGKDREPITVIEVGPSTHACPNGLYIIHMTSKQYTNAVDDLKVAVEKLLNTDESDGLFDEAKQSPPRVLWSLYFNCPDTSKSDLSGSVPKNVYLTSGPDLDIDFEFAVKQAKEIFSKMYPTEEFLPRAPDPEELVLDDAEETKNESKEAETEKPDE</sequence>
<dbReference type="PRINTS" id="PR00891">
    <property type="entry name" value="RABGDIREP"/>
</dbReference>
<dbReference type="AlphaFoldDB" id="A0AAN9TQH3"/>
<dbReference type="InterPro" id="IPR018203">
    <property type="entry name" value="GDP_dissociation_inhibitor"/>
</dbReference>
<protein>
    <recommendedName>
        <fullName evidence="5">Rab proteins geranylgeranyltransferase component A</fullName>
    </recommendedName>
</protein>
<comment type="similarity">
    <text evidence="2 5">Belongs to the Rab GDI family.</text>
</comment>
<feature type="compositionally biased region" description="Basic and acidic residues" evidence="6">
    <location>
        <begin position="528"/>
        <end position="543"/>
    </location>
</feature>
<keyword evidence="8" id="KW-1185">Reference proteome</keyword>
<dbReference type="Gene3D" id="1.10.405.10">
    <property type="entry name" value="Guanine Nucleotide Dissociation Inhibitor, domain 1"/>
    <property type="match status" value="1"/>
</dbReference>
<evidence type="ECO:0000313" key="7">
    <source>
        <dbReference type="EMBL" id="KAK7602037.1"/>
    </source>
</evidence>
<dbReference type="GO" id="GO:0016192">
    <property type="term" value="P:vesicle-mediated transport"/>
    <property type="evidence" value="ECO:0007669"/>
    <property type="project" value="TreeGrafter"/>
</dbReference>
<dbReference type="EMBL" id="JBBCAQ010000010">
    <property type="protein sequence ID" value="KAK7602037.1"/>
    <property type="molecule type" value="Genomic_DNA"/>
</dbReference>
<proteinExistence type="inferred from homology"/>
<dbReference type="PANTHER" id="PTHR11787">
    <property type="entry name" value="RAB GDP-DISSOCIATION INHIBITOR"/>
    <property type="match status" value="1"/>
</dbReference>
<dbReference type="Gene3D" id="3.50.50.60">
    <property type="entry name" value="FAD/NAD(P)-binding domain"/>
    <property type="match status" value="1"/>
</dbReference>
<dbReference type="PIRSF" id="PIRSF016550">
    <property type="entry name" value="Rab_ger_ger_transf_A_euk"/>
    <property type="match status" value="1"/>
</dbReference>
<dbReference type="PANTHER" id="PTHR11787:SF4">
    <property type="entry name" value="CHM, RAB ESCORT PROTEIN 1"/>
    <property type="match status" value="1"/>
</dbReference>
<dbReference type="GO" id="GO:0006886">
    <property type="term" value="P:intracellular protein transport"/>
    <property type="evidence" value="ECO:0007669"/>
    <property type="project" value="InterPro"/>
</dbReference>
<evidence type="ECO:0000256" key="5">
    <source>
        <dbReference type="PIRNR" id="PIRNR016550"/>
    </source>
</evidence>
<dbReference type="GO" id="GO:0005829">
    <property type="term" value="C:cytosol"/>
    <property type="evidence" value="ECO:0007669"/>
    <property type="project" value="UniProtKB-SubCell"/>
</dbReference>
<dbReference type="GO" id="GO:0007264">
    <property type="term" value="P:small GTPase-mediated signal transduction"/>
    <property type="evidence" value="ECO:0007669"/>
    <property type="project" value="UniProtKB-UniRule"/>
</dbReference>
<dbReference type="Proteomes" id="UP001367676">
    <property type="component" value="Unassembled WGS sequence"/>
</dbReference>
<dbReference type="GO" id="GO:0005092">
    <property type="term" value="F:GDP-dissociation inhibitor activity"/>
    <property type="evidence" value="ECO:0007669"/>
    <property type="project" value="InterPro"/>
</dbReference>
<dbReference type="GO" id="GO:0005968">
    <property type="term" value="C:Rab-protein geranylgeranyltransferase complex"/>
    <property type="evidence" value="ECO:0007669"/>
    <property type="project" value="UniProtKB-UniRule"/>
</dbReference>
<name>A0AAN9TQH3_9HEMI</name>
<dbReference type="InterPro" id="IPR001738">
    <property type="entry name" value="Rab_escort"/>
</dbReference>
<evidence type="ECO:0000256" key="3">
    <source>
        <dbReference type="ARBA" id="ARBA00022468"/>
    </source>
</evidence>
<comment type="caution">
    <text evidence="7">The sequence shown here is derived from an EMBL/GenBank/DDBJ whole genome shotgun (WGS) entry which is preliminary data.</text>
</comment>
<feature type="region of interest" description="Disordered" evidence="6">
    <location>
        <begin position="507"/>
        <end position="543"/>
    </location>
</feature>
<feature type="compositionally biased region" description="Acidic residues" evidence="6">
    <location>
        <begin position="518"/>
        <end position="527"/>
    </location>
</feature>